<dbReference type="PANTHER" id="PTHR43776:SF7">
    <property type="entry name" value="D,D-DIPEPTIDE TRANSPORT ATP-BINDING PROTEIN DDPF-RELATED"/>
    <property type="match status" value="1"/>
</dbReference>
<keyword evidence="7" id="KW-1185">Reference proteome</keyword>
<dbReference type="RefSeq" id="WP_407649610.1">
    <property type="nucleotide sequence ID" value="NZ_JAMTCK010000008.1"/>
</dbReference>
<dbReference type="Proteomes" id="UP001206128">
    <property type="component" value="Unassembled WGS sequence"/>
</dbReference>
<dbReference type="PANTHER" id="PTHR43776">
    <property type="entry name" value="TRANSPORT ATP-BINDING PROTEIN"/>
    <property type="match status" value="1"/>
</dbReference>
<sequence length="278" mass="30394">MTGDQPLIEVTDVHRTYRRPRVSLTRPGRAVAALRGVSFSVTAGQRFGIVGESGSGKSTLIRLLAGLDQPTEGTVRFRGQRVSGRPERQLGFLRRELQVVFQDPMGSLDPRMRVRDIIAEPLVAQGHPDTAGRVAELLEAVGLPQEAAGRFPHQFSGGQRQRVSIARALAPRPSVLVADEPVSALDVSVRAQILNLLADLVERYALTLVFVSHDLSVVRHVCDTVAVLRAGELVELGPVDRVYRAPEHPYTRELLAAVPTLRGALARFTTRTAEEEQP</sequence>
<name>A0AAE3KHS5_9PSEU</name>
<dbReference type="AlphaFoldDB" id="A0AAE3KHS5"/>
<dbReference type="Pfam" id="PF08352">
    <property type="entry name" value="oligo_HPY"/>
    <property type="match status" value="1"/>
</dbReference>
<dbReference type="CDD" id="cd03257">
    <property type="entry name" value="ABC_NikE_OppD_transporters"/>
    <property type="match status" value="1"/>
</dbReference>
<dbReference type="GO" id="GO:0055085">
    <property type="term" value="P:transmembrane transport"/>
    <property type="evidence" value="ECO:0007669"/>
    <property type="project" value="UniProtKB-ARBA"/>
</dbReference>
<dbReference type="GO" id="GO:0016887">
    <property type="term" value="F:ATP hydrolysis activity"/>
    <property type="evidence" value="ECO:0007669"/>
    <property type="project" value="InterPro"/>
</dbReference>
<dbReference type="Gene3D" id="3.40.50.300">
    <property type="entry name" value="P-loop containing nucleotide triphosphate hydrolases"/>
    <property type="match status" value="1"/>
</dbReference>
<proteinExistence type="inferred from homology"/>
<evidence type="ECO:0000256" key="3">
    <source>
        <dbReference type="ARBA" id="ARBA00022741"/>
    </source>
</evidence>
<dbReference type="InterPro" id="IPR003439">
    <property type="entry name" value="ABC_transporter-like_ATP-bd"/>
</dbReference>
<feature type="domain" description="ABC transporter" evidence="5">
    <location>
        <begin position="8"/>
        <end position="255"/>
    </location>
</feature>
<keyword evidence="4" id="KW-0067">ATP-binding</keyword>
<organism evidence="6 7">
    <name type="scientific">Goodfellowiella coeruleoviolacea</name>
    <dbReference type="NCBI Taxonomy" id="334858"/>
    <lineage>
        <taxon>Bacteria</taxon>
        <taxon>Bacillati</taxon>
        <taxon>Actinomycetota</taxon>
        <taxon>Actinomycetes</taxon>
        <taxon>Pseudonocardiales</taxon>
        <taxon>Pseudonocardiaceae</taxon>
        <taxon>Goodfellowiella</taxon>
    </lineage>
</organism>
<reference evidence="6" key="1">
    <citation type="submission" date="2022-06" db="EMBL/GenBank/DDBJ databases">
        <title>Genomic Encyclopedia of Archaeal and Bacterial Type Strains, Phase II (KMG-II): from individual species to whole genera.</title>
        <authorList>
            <person name="Goeker M."/>
        </authorList>
    </citation>
    <scope>NUCLEOTIDE SEQUENCE</scope>
    <source>
        <strain evidence="6">DSM 43935</strain>
    </source>
</reference>
<comment type="similarity">
    <text evidence="1">Belongs to the ABC transporter superfamily.</text>
</comment>
<dbReference type="SMART" id="SM00382">
    <property type="entry name" value="AAA"/>
    <property type="match status" value="1"/>
</dbReference>
<dbReference type="InterPro" id="IPR027417">
    <property type="entry name" value="P-loop_NTPase"/>
</dbReference>
<evidence type="ECO:0000256" key="1">
    <source>
        <dbReference type="ARBA" id="ARBA00005417"/>
    </source>
</evidence>
<comment type="caution">
    <text evidence="6">The sequence shown here is derived from an EMBL/GenBank/DDBJ whole genome shotgun (WGS) entry which is preliminary data.</text>
</comment>
<dbReference type="SUPFAM" id="SSF52540">
    <property type="entry name" value="P-loop containing nucleoside triphosphate hydrolases"/>
    <property type="match status" value="1"/>
</dbReference>
<dbReference type="Pfam" id="PF00005">
    <property type="entry name" value="ABC_tran"/>
    <property type="match status" value="1"/>
</dbReference>
<evidence type="ECO:0000313" key="7">
    <source>
        <dbReference type="Proteomes" id="UP001206128"/>
    </source>
</evidence>
<dbReference type="EMBL" id="JAMTCK010000008">
    <property type="protein sequence ID" value="MCP2166729.1"/>
    <property type="molecule type" value="Genomic_DNA"/>
</dbReference>
<dbReference type="GO" id="GO:0015833">
    <property type="term" value="P:peptide transport"/>
    <property type="evidence" value="ECO:0007669"/>
    <property type="project" value="InterPro"/>
</dbReference>
<keyword evidence="3" id="KW-0547">Nucleotide-binding</keyword>
<gene>
    <name evidence="6" type="ORF">LX83_003601</name>
</gene>
<protein>
    <submittedName>
        <fullName evidence="6">Oligopeptide/dipeptide transporter, C-terminal region</fullName>
    </submittedName>
</protein>
<dbReference type="GO" id="GO:0005524">
    <property type="term" value="F:ATP binding"/>
    <property type="evidence" value="ECO:0007669"/>
    <property type="project" value="UniProtKB-KW"/>
</dbReference>
<dbReference type="PROSITE" id="PS50893">
    <property type="entry name" value="ABC_TRANSPORTER_2"/>
    <property type="match status" value="1"/>
</dbReference>
<accession>A0AAE3KHS5</accession>
<evidence type="ECO:0000313" key="6">
    <source>
        <dbReference type="EMBL" id="MCP2166729.1"/>
    </source>
</evidence>
<dbReference type="PROSITE" id="PS00211">
    <property type="entry name" value="ABC_TRANSPORTER_1"/>
    <property type="match status" value="1"/>
</dbReference>
<dbReference type="InterPro" id="IPR017871">
    <property type="entry name" value="ABC_transporter-like_CS"/>
</dbReference>
<dbReference type="InterPro" id="IPR003593">
    <property type="entry name" value="AAA+_ATPase"/>
</dbReference>
<keyword evidence="2" id="KW-0813">Transport</keyword>
<evidence type="ECO:0000259" key="5">
    <source>
        <dbReference type="PROSITE" id="PS50893"/>
    </source>
</evidence>
<evidence type="ECO:0000256" key="2">
    <source>
        <dbReference type="ARBA" id="ARBA00022448"/>
    </source>
</evidence>
<dbReference type="InterPro" id="IPR050319">
    <property type="entry name" value="ABC_transp_ATP-bind"/>
</dbReference>
<evidence type="ECO:0000256" key="4">
    <source>
        <dbReference type="ARBA" id="ARBA00022840"/>
    </source>
</evidence>
<dbReference type="InterPro" id="IPR013563">
    <property type="entry name" value="Oligopep_ABC_C"/>
</dbReference>